<feature type="domain" description="Cadherin N-terminal" evidence="4">
    <location>
        <begin position="37"/>
        <end position="119"/>
    </location>
</feature>
<dbReference type="GO" id="GO:0007155">
    <property type="term" value="P:cell adhesion"/>
    <property type="evidence" value="ECO:0007669"/>
    <property type="project" value="TreeGrafter"/>
</dbReference>
<dbReference type="GO" id="GO:0005886">
    <property type="term" value="C:plasma membrane"/>
    <property type="evidence" value="ECO:0007669"/>
    <property type="project" value="TreeGrafter"/>
</dbReference>
<comment type="subcellular location">
    <subcellularLocation>
        <location evidence="1">Membrane</location>
    </subcellularLocation>
</comment>
<keyword evidence="3" id="KW-0325">Glycoprotein</keyword>
<dbReference type="PANTHER" id="PTHR24028:SF296">
    <property type="entry name" value="PROTOCADHERIN 1 GAMMA 11 PRECURSOR-RELATED"/>
    <property type="match status" value="1"/>
</dbReference>
<evidence type="ECO:0000313" key="6">
    <source>
        <dbReference type="Proteomes" id="UP000261540"/>
    </source>
</evidence>
<dbReference type="AlphaFoldDB" id="A0A3B3T8H0"/>
<dbReference type="Gene3D" id="2.60.40.60">
    <property type="entry name" value="Cadherins"/>
    <property type="match status" value="1"/>
</dbReference>
<name>A0A3B3T8H0_9TELE</name>
<organism evidence="5 6">
    <name type="scientific">Paramormyrops kingsleyae</name>
    <dbReference type="NCBI Taxonomy" id="1676925"/>
    <lineage>
        <taxon>Eukaryota</taxon>
        <taxon>Metazoa</taxon>
        <taxon>Chordata</taxon>
        <taxon>Craniata</taxon>
        <taxon>Vertebrata</taxon>
        <taxon>Euteleostomi</taxon>
        <taxon>Actinopterygii</taxon>
        <taxon>Neopterygii</taxon>
        <taxon>Teleostei</taxon>
        <taxon>Osteoglossocephala</taxon>
        <taxon>Osteoglossomorpha</taxon>
        <taxon>Osteoglossiformes</taxon>
        <taxon>Mormyridae</taxon>
        <taxon>Paramormyrops</taxon>
    </lineage>
</organism>
<evidence type="ECO:0000256" key="2">
    <source>
        <dbReference type="ARBA" id="ARBA00023136"/>
    </source>
</evidence>
<dbReference type="InterPro" id="IPR015919">
    <property type="entry name" value="Cadherin-like_sf"/>
</dbReference>
<dbReference type="GO" id="GO:0005509">
    <property type="term" value="F:calcium ion binding"/>
    <property type="evidence" value="ECO:0007669"/>
    <property type="project" value="InterPro"/>
</dbReference>
<accession>A0A3B3T8H0</accession>
<evidence type="ECO:0000313" key="5">
    <source>
        <dbReference type="Ensembl" id="ENSPKIP00000038586.1"/>
    </source>
</evidence>
<evidence type="ECO:0000259" key="4">
    <source>
        <dbReference type="Pfam" id="PF08266"/>
    </source>
</evidence>
<dbReference type="InterPro" id="IPR013164">
    <property type="entry name" value="Cadherin_N"/>
</dbReference>
<dbReference type="GeneTree" id="ENSGT00940000164468"/>
<evidence type="ECO:0000256" key="3">
    <source>
        <dbReference type="ARBA" id="ARBA00023180"/>
    </source>
</evidence>
<dbReference type="SUPFAM" id="SSF49313">
    <property type="entry name" value="Cadherin-like"/>
    <property type="match status" value="1"/>
</dbReference>
<dbReference type="Pfam" id="PF08266">
    <property type="entry name" value="Cadherin_2"/>
    <property type="match status" value="1"/>
</dbReference>
<reference evidence="5" key="1">
    <citation type="submission" date="2025-08" db="UniProtKB">
        <authorList>
            <consortium name="Ensembl"/>
        </authorList>
    </citation>
    <scope>IDENTIFICATION</scope>
</reference>
<reference evidence="5" key="2">
    <citation type="submission" date="2025-09" db="UniProtKB">
        <authorList>
            <consortium name="Ensembl"/>
        </authorList>
    </citation>
    <scope>IDENTIFICATION</scope>
</reference>
<protein>
    <recommendedName>
        <fullName evidence="4">Cadherin N-terminal domain-containing protein</fullName>
    </recommendedName>
</protein>
<evidence type="ECO:0000256" key="1">
    <source>
        <dbReference type="ARBA" id="ARBA00004370"/>
    </source>
</evidence>
<dbReference type="FunFam" id="2.60.40.60:FF:000006">
    <property type="entry name" value="Protocadherin alpha 2"/>
    <property type="match status" value="1"/>
</dbReference>
<keyword evidence="2" id="KW-0472">Membrane</keyword>
<dbReference type="Proteomes" id="UP000261540">
    <property type="component" value="Unplaced"/>
</dbReference>
<proteinExistence type="predicted"/>
<dbReference type="InterPro" id="IPR050174">
    <property type="entry name" value="Protocadherin/Cadherin-CA"/>
</dbReference>
<sequence length="131" mass="14982">MIFLCLLVIAGNIGYVRKWHLRILFLCVCVAYDVYGQVRYSIPEEMVKGSFVGNVAQDLGVDIKRMKSGRARVFTEDGREYIGLNTDKGTLNVRERIDREELCGRVPSCSLHFQIILENPMELSEDQVSHE</sequence>
<dbReference type="PANTHER" id="PTHR24028">
    <property type="entry name" value="CADHERIN-87A"/>
    <property type="match status" value="1"/>
</dbReference>
<keyword evidence="6" id="KW-1185">Reference proteome</keyword>
<dbReference type="Ensembl" id="ENSPKIT00000019579.1">
    <property type="protein sequence ID" value="ENSPKIP00000038586.1"/>
    <property type="gene ID" value="ENSPKIG00000016302.1"/>
</dbReference>